<dbReference type="InterPro" id="IPR002525">
    <property type="entry name" value="Transp_IS110-like_N"/>
</dbReference>
<gene>
    <name evidence="3" type="ORF">BN1232_06211</name>
</gene>
<name>A0A0E4H3D3_MYCLN</name>
<dbReference type="GO" id="GO:0004803">
    <property type="term" value="F:transposase activity"/>
    <property type="evidence" value="ECO:0007669"/>
    <property type="project" value="InterPro"/>
</dbReference>
<protein>
    <submittedName>
        <fullName evidence="3">Putative transposase</fullName>
    </submittedName>
</protein>
<dbReference type="EMBL" id="CTEE01000002">
    <property type="protein sequence ID" value="CQD24417.1"/>
    <property type="molecule type" value="Genomic_DNA"/>
</dbReference>
<evidence type="ECO:0000313" key="3">
    <source>
        <dbReference type="EMBL" id="CQD24417.1"/>
    </source>
</evidence>
<reference evidence="3 4" key="1">
    <citation type="submission" date="2015-03" db="EMBL/GenBank/DDBJ databases">
        <authorList>
            <person name="Urmite Genomes"/>
        </authorList>
    </citation>
    <scope>NUCLEOTIDE SEQUENCE [LARGE SCALE GENOMIC DNA]</scope>
    <source>
        <strain evidence="3 4">CSUR P1491</strain>
    </source>
</reference>
<evidence type="ECO:0000313" key="4">
    <source>
        <dbReference type="Proteomes" id="UP000199251"/>
    </source>
</evidence>
<dbReference type="PANTHER" id="PTHR33055">
    <property type="entry name" value="TRANSPOSASE FOR INSERTION SEQUENCE ELEMENT IS1111A"/>
    <property type="match status" value="1"/>
</dbReference>
<dbReference type="PANTHER" id="PTHR33055:SF16">
    <property type="entry name" value="TRANSPOSASE FOR INSERTION SEQUENCE ELEMENT IS1547"/>
    <property type="match status" value="1"/>
</dbReference>
<dbReference type="Pfam" id="PF01548">
    <property type="entry name" value="DEDD_Tnp_IS110"/>
    <property type="match status" value="1"/>
</dbReference>
<dbReference type="GO" id="GO:0003677">
    <property type="term" value="F:DNA binding"/>
    <property type="evidence" value="ECO:0007669"/>
    <property type="project" value="InterPro"/>
</dbReference>
<feature type="domain" description="Transposase IS110-like N-terminal" evidence="2">
    <location>
        <begin position="15"/>
        <end position="97"/>
    </location>
</feature>
<evidence type="ECO:0000256" key="1">
    <source>
        <dbReference type="SAM" id="MobiDB-lite"/>
    </source>
</evidence>
<dbReference type="STRING" id="141349.BN1232_06211"/>
<sequence length="339" mass="38071">MESTTAVSTQPQVTVGVDAHKQFHVAADELGRPLGSHRVAASTAGYRQLVSWARGLGQIVIVGIEGPGHFGAGLARYLRGEGIAVTEVGRPKRQRRARTANPTTPTRPEPPQSCWPAKPSATPSPPTVLPKMVRVLWVARTSAVRARAKSDTATAGPFGHRPAPLREELAGLCKSVLSKRANSCLSSKHQAVQPMPSRWRSNHSRRAASNPTSKPPDSNTHRHHHCYRRTAVVRRLRFWPRHRRHLAGSGRRQPRSDHQRRRLCQTLRSQPAGGLQRQNHPTPTQPRRHPALHVILVVRLRRHQPTRDYMARRLAEGKTKNEIMRCLKRYLAREIFHVL</sequence>
<dbReference type="GO" id="GO:0006313">
    <property type="term" value="P:DNA transposition"/>
    <property type="evidence" value="ECO:0007669"/>
    <property type="project" value="InterPro"/>
</dbReference>
<dbReference type="InterPro" id="IPR047650">
    <property type="entry name" value="Transpos_IS110"/>
</dbReference>
<proteinExistence type="predicted"/>
<feature type="region of interest" description="Disordered" evidence="1">
    <location>
        <begin position="90"/>
        <end position="127"/>
    </location>
</feature>
<organism evidence="3 4">
    <name type="scientific">Mycobacterium lentiflavum</name>
    <dbReference type="NCBI Taxonomy" id="141349"/>
    <lineage>
        <taxon>Bacteria</taxon>
        <taxon>Bacillati</taxon>
        <taxon>Actinomycetota</taxon>
        <taxon>Actinomycetes</taxon>
        <taxon>Mycobacteriales</taxon>
        <taxon>Mycobacteriaceae</taxon>
        <taxon>Mycobacterium</taxon>
        <taxon>Mycobacterium simiae complex</taxon>
    </lineage>
</organism>
<feature type="region of interest" description="Disordered" evidence="1">
    <location>
        <begin position="267"/>
        <end position="289"/>
    </location>
</feature>
<dbReference type="AlphaFoldDB" id="A0A0E4H3D3"/>
<accession>A0A0E4H3D3</accession>
<feature type="compositionally biased region" description="Polar residues" evidence="1">
    <location>
        <begin position="207"/>
        <end position="218"/>
    </location>
</feature>
<evidence type="ECO:0000259" key="2">
    <source>
        <dbReference type="Pfam" id="PF01548"/>
    </source>
</evidence>
<feature type="region of interest" description="Disordered" evidence="1">
    <location>
        <begin position="182"/>
        <end position="227"/>
    </location>
</feature>
<dbReference type="Proteomes" id="UP000199251">
    <property type="component" value="Unassembled WGS sequence"/>
</dbReference>